<gene>
    <name evidence="1" type="ORF">QCA50_008100</name>
</gene>
<dbReference type="EMBL" id="JASBNA010000010">
    <property type="protein sequence ID" value="KAK7688562.1"/>
    <property type="molecule type" value="Genomic_DNA"/>
</dbReference>
<comment type="caution">
    <text evidence="1">The sequence shown here is derived from an EMBL/GenBank/DDBJ whole genome shotgun (WGS) entry which is preliminary data.</text>
</comment>
<keyword evidence="2" id="KW-1185">Reference proteome</keyword>
<name>A0AAW0GAJ4_9APHY</name>
<reference evidence="1 2" key="1">
    <citation type="submission" date="2022-09" db="EMBL/GenBank/DDBJ databases">
        <authorList>
            <person name="Palmer J.M."/>
        </authorList>
    </citation>
    <scope>NUCLEOTIDE SEQUENCE [LARGE SCALE GENOMIC DNA]</scope>
    <source>
        <strain evidence="1 2">DSM 7382</strain>
    </source>
</reference>
<organism evidence="1 2">
    <name type="scientific">Cerrena zonata</name>
    <dbReference type="NCBI Taxonomy" id="2478898"/>
    <lineage>
        <taxon>Eukaryota</taxon>
        <taxon>Fungi</taxon>
        <taxon>Dikarya</taxon>
        <taxon>Basidiomycota</taxon>
        <taxon>Agaricomycotina</taxon>
        <taxon>Agaricomycetes</taxon>
        <taxon>Polyporales</taxon>
        <taxon>Cerrenaceae</taxon>
        <taxon>Cerrena</taxon>
    </lineage>
</organism>
<proteinExistence type="predicted"/>
<sequence>MTLTSFYRMWGLTAIYAYRAYKERSFLDDAVEIWQAYTPWVISPADAASGSHPLKTTQFSSECNGSTVAGGVFFRIDEGNKGDVSIMAGSDGAYMAYELLFTLN</sequence>
<evidence type="ECO:0000313" key="1">
    <source>
        <dbReference type="EMBL" id="KAK7688562.1"/>
    </source>
</evidence>
<dbReference type="Proteomes" id="UP001385951">
    <property type="component" value="Unassembled WGS sequence"/>
</dbReference>
<accession>A0AAW0GAJ4</accession>
<dbReference type="AlphaFoldDB" id="A0AAW0GAJ4"/>
<protein>
    <submittedName>
        <fullName evidence="1">Uncharacterized protein</fullName>
    </submittedName>
</protein>
<evidence type="ECO:0000313" key="2">
    <source>
        <dbReference type="Proteomes" id="UP001385951"/>
    </source>
</evidence>